<dbReference type="Gene3D" id="3.30.430.20">
    <property type="entry name" value="Gnk2 domain, C-X8-C-X2-C motif"/>
    <property type="match status" value="2"/>
</dbReference>
<organism evidence="8 9">
    <name type="scientific">Linum tenue</name>
    <dbReference type="NCBI Taxonomy" id="586396"/>
    <lineage>
        <taxon>Eukaryota</taxon>
        <taxon>Viridiplantae</taxon>
        <taxon>Streptophyta</taxon>
        <taxon>Embryophyta</taxon>
        <taxon>Tracheophyta</taxon>
        <taxon>Spermatophyta</taxon>
        <taxon>Magnoliopsida</taxon>
        <taxon>eudicotyledons</taxon>
        <taxon>Gunneridae</taxon>
        <taxon>Pentapetalae</taxon>
        <taxon>rosids</taxon>
        <taxon>fabids</taxon>
        <taxon>Malpighiales</taxon>
        <taxon>Linaceae</taxon>
        <taxon>Linum</taxon>
    </lineage>
</organism>
<feature type="signal peptide" evidence="6">
    <location>
        <begin position="1"/>
        <end position="23"/>
    </location>
</feature>
<evidence type="ECO:0000259" key="7">
    <source>
        <dbReference type="PROSITE" id="PS51473"/>
    </source>
</evidence>
<comment type="similarity">
    <text evidence="5">Belongs to the cysteine-rich repeat secretory protein family.</text>
</comment>
<dbReference type="GO" id="GO:0005576">
    <property type="term" value="C:extracellular region"/>
    <property type="evidence" value="ECO:0007669"/>
    <property type="project" value="UniProtKB-SubCell"/>
</dbReference>
<feature type="chain" id="PRO_5043707001" description="Gnk2-homologous domain-containing protein" evidence="6">
    <location>
        <begin position="24"/>
        <end position="250"/>
    </location>
</feature>
<comment type="subcellular location">
    <subcellularLocation>
        <location evidence="1">Secreted</location>
    </subcellularLocation>
</comment>
<evidence type="ECO:0000313" key="8">
    <source>
        <dbReference type="EMBL" id="CAI0550507.1"/>
    </source>
</evidence>
<dbReference type="InterPro" id="IPR002902">
    <property type="entry name" value="GNK2"/>
</dbReference>
<evidence type="ECO:0000256" key="2">
    <source>
        <dbReference type="ARBA" id="ARBA00022525"/>
    </source>
</evidence>
<sequence>MSLPFLTLILLLQSTIIITSAAAKPLMHICSQTPNATFTRNSTYERNLRQLMGQLYYQTPPTGFTNATITGQQQSSPDQTTYGLANCRGDSTPSHCQACIVEAITTVHKTCPYSKEAIIWLDNCYLKYSSVRFFGRVDVRNKFHMVNGKNASGDIAPGFDGIRQRLMVNLAGEAAGDPARFYAAGQVEIPGSVRIYGLVQCGRDLSGRDCRRCADGLVGELPRFSNGKVGGRVVSGSCSVRFETYPFFRA</sequence>
<feature type="domain" description="Gnk2-homologous" evidence="7">
    <location>
        <begin position="139"/>
        <end position="247"/>
    </location>
</feature>
<dbReference type="AlphaFoldDB" id="A0AAV0R1X6"/>
<reference evidence="8" key="1">
    <citation type="submission" date="2022-08" db="EMBL/GenBank/DDBJ databases">
        <authorList>
            <person name="Gutierrez-Valencia J."/>
        </authorList>
    </citation>
    <scope>NUCLEOTIDE SEQUENCE</scope>
</reference>
<dbReference type="PANTHER" id="PTHR32411:SF43">
    <property type="entry name" value="CYSTEINE-RICH REPEAT SECRETORY PROTEIN 38"/>
    <property type="match status" value="1"/>
</dbReference>
<dbReference type="InterPro" id="IPR050581">
    <property type="entry name" value="CRR_secretory_protein"/>
</dbReference>
<dbReference type="Pfam" id="PF01657">
    <property type="entry name" value="Stress-antifung"/>
    <property type="match status" value="2"/>
</dbReference>
<dbReference type="EMBL" id="CAMGYJ010000010">
    <property type="protein sequence ID" value="CAI0550507.1"/>
    <property type="molecule type" value="Genomic_DNA"/>
</dbReference>
<comment type="caution">
    <text evidence="8">The sequence shown here is derived from an EMBL/GenBank/DDBJ whole genome shotgun (WGS) entry which is preliminary data.</text>
</comment>
<keyword evidence="4" id="KW-0677">Repeat</keyword>
<gene>
    <name evidence="8" type="ORF">LITE_LOCUS45570</name>
</gene>
<evidence type="ECO:0000313" key="9">
    <source>
        <dbReference type="Proteomes" id="UP001154282"/>
    </source>
</evidence>
<protein>
    <recommendedName>
        <fullName evidence="7">Gnk2-homologous domain-containing protein</fullName>
    </recommendedName>
</protein>
<evidence type="ECO:0000256" key="3">
    <source>
        <dbReference type="ARBA" id="ARBA00022729"/>
    </source>
</evidence>
<evidence type="ECO:0000256" key="1">
    <source>
        <dbReference type="ARBA" id="ARBA00004613"/>
    </source>
</evidence>
<evidence type="ECO:0000256" key="6">
    <source>
        <dbReference type="SAM" id="SignalP"/>
    </source>
</evidence>
<dbReference type="FunFam" id="3.30.430.20:FF:000002">
    <property type="entry name" value="Cysteine-rich receptor-like protein kinase 10"/>
    <property type="match status" value="1"/>
</dbReference>
<dbReference type="PANTHER" id="PTHR32411">
    <property type="entry name" value="CYSTEINE-RICH REPEAT SECRETORY PROTEIN 38-RELATED"/>
    <property type="match status" value="1"/>
</dbReference>
<accession>A0AAV0R1X6</accession>
<proteinExistence type="inferred from homology"/>
<dbReference type="PROSITE" id="PS51473">
    <property type="entry name" value="GNK2"/>
    <property type="match status" value="2"/>
</dbReference>
<feature type="domain" description="Gnk2-homologous" evidence="7">
    <location>
        <begin position="25"/>
        <end position="133"/>
    </location>
</feature>
<name>A0AAV0R1X6_9ROSI</name>
<keyword evidence="3 6" id="KW-0732">Signal</keyword>
<evidence type="ECO:0000256" key="4">
    <source>
        <dbReference type="ARBA" id="ARBA00022737"/>
    </source>
</evidence>
<keyword evidence="2" id="KW-0964">Secreted</keyword>
<dbReference type="InterPro" id="IPR038408">
    <property type="entry name" value="GNK2_sf"/>
</dbReference>
<keyword evidence="9" id="KW-1185">Reference proteome</keyword>
<dbReference type="CDD" id="cd23509">
    <property type="entry name" value="Gnk2-like"/>
    <property type="match status" value="2"/>
</dbReference>
<evidence type="ECO:0000256" key="5">
    <source>
        <dbReference type="ARBA" id="ARBA00038515"/>
    </source>
</evidence>
<dbReference type="Proteomes" id="UP001154282">
    <property type="component" value="Unassembled WGS sequence"/>
</dbReference>